<dbReference type="VEuPathDB" id="FungiDB:PTTG_26489"/>
<dbReference type="OrthoDB" id="8062037at2759"/>
<dbReference type="Gene3D" id="3.30.40.10">
    <property type="entry name" value="Zinc/RING finger domain, C3HC4 (zinc finger)"/>
    <property type="match status" value="1"/>
</dbReference>
<reference evidence="6" key="2">
    <citation type="submission" date="2016-05" db="EMBL/GenBank/DDBJ databases">
        <title>Comparative analysis highlights variable genome content of wheat rusts and divergence of the mating loci.</title>
        <authorList>
            <person name="Cuomo C.A."/>
            <person name="Bakkeren G."/>
            <person name="Szabo L."/>
            <person name="Khalil H."/>
            <person name="Joly D."/>
            <person name="Goldberg J."/>
            <person name="Young S."/>
            <person name="Zeng Q."/>
            <person name="Fellers J."/>
        </authorList>
    </citation>
    <scope>NUCLEOTIDE SEQUENCE [LARGE SCALE GENOMIC DNA]</scope>
    <source>
        <strain evidence="6">1-1 BBBD Race 1</strain>
    </source>
</reference>
<dbReference type="PANTHER" id="PTHR15710">
    <property type="entry name" value="E3 UBIQUITIN-PROTEIN LIGASE PRAJA"/>
    <property type="match status" value="1"/>
</dbReference>
<evidence type="ECO:0000313" key="6">
    <source>
        <dbReference type="EMBL" id="OAV95995.1"/>
    </source>
</evidence>
<evidence type="ECO:0000256" key="4">
    <source>
        <dbReference type="SAM" id="MobiDB-lite"/>
    </source>
</evidence>
<dbReference type="STRING" id="630390.A0A180GTC1"/>
<dbReference type="Proteomes" id="UP000005240">
    <property type="component" value="Unassembled WGS sequence"/>
</dbReference>
<evidence type="ECO:0000313" key="8">
    <source>
        <dbReference type="Proteomes" id="UP000005240"/>
    </source>
</evidence>
<keyword evidence="8" id="KW-1185">Reference proteome</keyword>
<dbReference type="EMBL" id="ADAS02000023">
    <property type="protein sequence ID" value="OAV95995.1"/>
    <property type="molecule type" value="Genomic_DNA"/>
</dbReference>
<proteinExistence type="predicted"/>
<dbReference type="SUPFAM" id="SSF57850">
    <property type="entry name" value="RING/U-box"/>
    <property type="match status" value="1"/>
</dbReference>
<dbReference type="EnsemblFungi" id="PTTG_26489-t43_1">
    <property type="protein sequence ID" value="PTTG_26489-t43_1-p1"/>
    <property type="gene ID" value="PTTG_26489"/>
</dbReference>
<gene>
    <name evidence="6" type="ORF">PTTG_26489</name>
</gene>
<dbReference type="AlphaFoldDB" id="A0A180GTC1"/>
<keyword evidence="3" id="KW-0862">Zinc</keyword>
<reference evidence="7 8" key="3">
    <citation type="journal article" date="2017" name="G3 (Bethesda)">
        <title>Comparative analysis highlights variable genome content of wheat rusts and divergence of the mating loci.</title>
        <authorList>
            <person name="Cuomo C.A."/>
            <person name="Bakkeren G."/>
            <person name="Khalil H.B."/>
            <person name="Panwar V."/>
            <person name="Joly D."/>
            <person name="Linning R."/>
            <person name="Sakthikumar S."/>
            <person name="Song X."/>
            <person name="Adiconis X."/>
            <person name="Fan L."/>
            <person name="Goldberg J.M."/>
            <person name="Levin J.Z."/>
            <person name="Young S."/>
            <person name="Zeng Q."/>
            <person name="Anikster Y."/>
            <person name="Bruce M."/>
            <person name="Wang M."/>
            <person name="Yin C."/>
            <person name="McCallum B."/>
            <person name="Szabo L.J."/>
            <person name="Hulbert S."/>
            <person name="Chen X."/>
            <person name="Fellers J.P."/>
        </authorList>
    </citation>
    <scope>NUCLEOTIDE SEQUENCE</scope>
    <source>
        <strain evidence="7">isolate 1-1 / race 1 (BBBD)</strain>
        <strain evidence="8">Isolate 1-1 / race 1 (BBBD)</strain>
    </source>
</reference>
<protein>
    <submittedName>
        <fullName evidence="7">RING-type domain-containing protein</fullName>
    </submittedName>
</protein>
<reference evidence="7" key="4">
    <citation type="submission" date="2025-05" db="UniProtKB">
        <authorList>
            <consortium name="EnsemblFungi"/>
        </authorList>
    </citation>
    <scope>IDENTIFICATION</scope>
    <source>
        <strain evidence="7">isolate 1-1 / race 1 (BBBD)</strain>
    </source>
</reference>
<evidence type="ECO:0000256" key="1">
    <source>
        <dbReference type="ARBA" id="ARBA00022723"/>
    </source>
</evidence>
<feature type="domain" description="RING-type" evidence="5">
    <location>
        <begin position="485"/>
        <end position="586"/>
    </location>
</feature>
<evidence type="ECO:0000256" key="2">
    <source>
        <dbReference type="ARBA" id="ARBA00022771"/>
    </source>
</evidence>
<keyword evidence="1" id="KW-0479">Metal-binding</keyword>
<feature type="region of interest" description="Disordered" evidence="4">
    <location>
        <begin position="113"/>
        <end position="157"/>
    </location>
</feature>
<feature type="region of interest" description="Disordered" evidence="4">
    <location>
        <begin position="500"/>
        <end position="552"/>
    </location>
</feature>
<dbReference type="InterPro" id="IPR013083">
    <property type="entry name" value="Znf_RING/FYVE/PHD"/>
</dbReference>
<evidence type="ECO:0000259" key="5">
    <source>
        <dbReference type="SMART" id="SM00184"/>
    </source>
</evidence>
<accession>A0A180GTC1</accession>
<dbReference type="InterPro" id="IPR001841">
    <property type="entry name" value="Znf_RING"/>
</dbReference>
<feature type="region of interest" description="Disordered" evidence="4">
    <location>
        <begin position="363"/>
        <end position="392"/>
    </location>
</feature>
<evidence type="ECO:0000313" key="7">
    <source>
        <dbReference type="EnsemblFungi" id="PTTG_26489-t43_1-p1"/>
    </source>
</evidence>
<dbReference type="GO" id="GO:0008270">
    <property type="term" value="F:zinc ion binding"/>
    <property type="evidence" value="ECO:0007669"/>
    <property type="project" value="UniProtKB-KW"/>
</dbReference>
<dbReference type="PANTHER" id="PTHR15710:SF74">
    <property type="entry name" value="RING-TYPE E3 UBIQUITIN TRANSFERASE-RELATED"/>
    <property type="match status" value="1"/>
</dbReference>
<organism evidence="6">
    <name type="scientific">Puccinia triticina (isolate 1-1 / race 1 (BBBD))</name>
    <name type="common">Brown leaf rust fungus</name>
    <dbReference type="NCBI Taxonomy" id="630390"/>
    <lineage>
        <taxon>Eukaryota</taxon>
        <taxon>Fungi</taxon>
        <taxon>Dikarya</taxon>
        <taxon>Basidiomycota</taxon>
        <taxon>Pucciniomycotina</taxon>
        <taxon>Pucciniomycetes</taxon>
        <taxon>Pucciniales</taxon>
        <taxon>Pucciniaceae</taxon>
        <taxon>Puccinia</taxon>
    </lineage>
</organism>
<feature type="compositionally biased region" description="Low complexity" evidence="4">
    <location>
        <begin position="500"/>
        <end position="544"/>
    </location>
</feature>
<feature type="compositionally biased region" description="Low complexity" evidence="4">
    <location>
        <begin position="134"/>
        <end position="157"/>
    </location>
</feature>
<name>A0A180GTC1_PUCT1</name>
<evidence type="ECO:0000256" key="3">
    <source>
        <dbReference type="ARBA" id="ARBA00022833"/>
    </source>
</evidence>
<sequence>MLFVFSSSNPETIEQFRTTYYKPKLGLWLLLFILFPPIDRTPPQTDLSPALPAEVLPAAEPPAHPACPDAYRDHRNNLICPHAPKRLKSVRQRFSQVLLELQSSCQRLVSPQDQHAPLAHQQPHRWPSQIKSEQQQQQQQQQQQRQQQQLPPESTTTISTLSSLPRLIVCAPLANPFLHLLIILHILLVIQMVSLLIEDALIKDACLSAPSTSFRRSSSWPKTWARLRFRLRRQWSQPAFLEPFSLWLLALAVLVVVARETLGGPGSWAGGLAWHDLPFRARCGFPTDDPPPAQPPLIAALPGLRLLTHAAPFRRPPRALILLEAIQAALALLQPAQHFLPQWILPKLLTLPPWLTRRRRNALRRRTPADPPPAPTTRSASSPPPTRPRPPSEVETKWLLGVLVEASIGTSAILGYIIVMVHIPYASHYSIPFFLAVYAIKAFARQLAALARTARATLDTLLHVLSILHPSPAPPSPASAREATCSICFEDAAGADDLPPADVPATPSASSTTTTTTTTATTTTATTTTATTTTATTTTATTTAMARRDPPAPVGPYNRCTLACGHVYHSACLVKWLHYQTFCPVCHRDVL</sequence>
<keyword evidence="2" id="KW-0863">Zinc-finger</keyword>
<reference evidence="6" key="1">
    <citation type="submission" date="2009-11" db="EMBL/GenBank/DDBJ databases">
        <authorList>
            <consortium name="The Broad Institute Genome Sequencing Platform"/>
            <person name="Ward D."/>
            <person name="Feldgarden M."/>
            <person name="Earl A."/>
            <person name="Young S.K."/>
            <person name="Zeng Q."/>
            <person name="Koehrsen M."/>
            <person name="Alvarado L."/>
            <person name="Berlin A."/>
            <person name="Bochicchio J."/>
            <person name="Borenstein D."/>
            <person name="Chapman S.B."/>
            <person name="Chen Z."/>
            <person name="Engels R."/>
            <person name="Freedman E."/>
            <person name="Gellesch M."/>
            <person name="Goldberg J."/>
            <person name="Griggs A."/>
            <person name="Gujja S."/>
            <person name="Heilman E."/>
            <person name="Heiman D."/>
            <person name="Hepburn T."/>
            <person name="Howarth C."/>
            <person name="Jen D."/>
            <person name="Larson L."/>
            <person name="Lewis B."/>
            <person name="Mehta T."/>
            <person name="Park D."/>
            <person name="Pearson M."/>
            <person name="Roberts A."/>
            <person name="Saif S."/>
            <person name="Shea T."/>
            <person name="Shenoy N."/>
            <person name="Sisk P."/>
            <person name="Stolte C."/>
            <person name="Sykes S."/>
            <person name="Thomson T."/>
            <person name="Walk T."/>
            <person name="White J."/>
            <person name="Yandava C."/>
            <person name="Izard J."/>
            <person name="Baranova O.V."/>
            <person name="Blanton J.M."/>
            <person name="Tanner A.C."/>
            <person name="Dewhirst F.E."/>
            <person name="Haas B."/>
            <person name="Nusbaum C."/>
            <person name="Birren B."/>
        </authorList>
    </citation>
    <scope>NUCLEOTIDE SEQUENCE [LARGE SCALE GENOMIC DNA]</scope>
    <source>
        <strain evidence="6">1-1 BBBD Race 1</strain>
    </source>
</reference>
<dbReference type="SMART" id="SM00184">
    <property type="entry name" value="RING"/>
    <property type="match status" value="1"/>
</dbReference>